<dbReference type="Gene3D" id="3.40.50.2000">
    <property type="entry name" value="Glycogen Phosphorylase B"/>
    <property type="match status" value="2"/>
</dbReference>
<dbReference type="InterPro" id="IPR002201">
    <property type="entry name" value="Glyco_trans_9"/>
</dbReference>
<dbReference type="PANTHER" id="PTHR30160">
    <property type="entry name" value="TETRAACYLDISACCHARIDE 4'-KINASE-RELATED"/>
    <property type="match status" value="1"/>
</dbReference>
<keyword evidence="2" id="KW-0808">Transferase</keyword>
<dbReference type="GO" id="GO:0008713">
    <property type="term" value="F:ADP-heptose-lipopolysaccharide heptosyltransferase activity"/>
    <property type="evidence" value="ECO:0007669"/>
    <property type="project" value="TreeGrafter"/>
</dbReference>
<dbReference type="Proteomes" id="UP000619078">
    <property type="component" value="Unassembled WGS sequence"/>
</dbReference>
<evidence type="ECO:0000256" key="2">
    <source>
        <dbReference type="ARBA" id="ARBA00022679"/>
    </source>
</evidence>
<dbReference type="RefSeq" id="WP_191161564.1">
    <property type="nucleotide sequence ID" value="NZ_JACWMX010000002.1"/>
</dbReference>
<dbReference type="PANTHER" id="PTHR30160:SF7">
    <property type="entry name" value="ADP-HEPTOSE--LPS HEPTOSYLTRANSFERASE 2"/>
    <property type="match status" value="1"/>
</dbReference>
<accession>A0A926S042</accession>
<comment type="caution">
    <text evidence="3">The sequence shown here is derived from an EMBL/GenBank/DDBJ whole genome shotgun (WGS) entry which is preliminary data.</text>
</comment>
<sequence length="342" mass="37917">MAPVSNLKSNISNLKILIRLPNWLGDVVMSTAFVRAVKQFYPDATVDIIIKQELASIAALIPGVNRVFSFSKKQNSGLSGVFHFGKALRKHQYDIFFNLPHSLSSAVLAWSTRAKKRVGFNKEGGFFLMTRSYKKPLKLHRVEEYLSLLENFTGQPVTDKQVNLNSGQCLIFKQDAILINFNSEATSRRMPMDKGRKLITNLLAAFKGVTLVFVGAPAERDFIDEMIEVVDQPNRLHNYAGKTDLQGLVNLMAGCKVVLSTDSGPAHLANSIGVPTVVLFGAGDENNTAPYNKKVLSVLRYGQLECEPCVRNTCELYGVPKCMELLDEIKIINALSLHLKDA</sequence>
<dbReference type="SUPFAM" id="SSF53756">
    <property type="entry name" value="UDP-Glycosyltransferase/glycogen phosphorylase"/>
    <property type="match status" value="1"/>
</dbReference>
<dbReference type="Pfam" id="PF01075">
    <property type="entry name" value="Glyco_transf_9"/>
    <property type="match status" value="1"/>
</dbReference>
<dbReference type="GO" id="GO:0005829">
    <property type="term" value="C:cytosol"/>
    <property type="evidence" value="ECO:0007669"/>
    <property type="project" value="TreeGrafter"/>
</dbReference>
<evidence type="ECO:0000313" key="3">
    <source>
        <dbReference type="EMBL" id="MBD1392530.1"/>
    </source>
</evidence>
<dbReference type="GO" id="GO:0009244">
    <property type="term" value="P:lipopolysaccharide core region biosynthetic process"/>
    <property type="evidence" value="ECO:0007669"/>
    <property type="project" value="TreeGrafter"/>
</dbReference>
<protein>
    <submittedName>
        <fullName evidence="3">Glycosyltransferase family 9 protein</fullName>
    </submittedName>
</protein>
<dbReference type="InterPro" id="IPR051199">
    <property type="entry name" value="LPS_LOS_Heptosyltrfase"/>
</dbReference>
<dbReference type="AlphaFoldDB" id="A0A926S042"/>
<dbReference type="EMBL" id="JACWMX010000002">
    <property type="protein sequence ID" value="MBD1392530.1"/>
    <property type="molecule type" value="Genomic_DNA"/>
</dbReference>
<keyword evidence="4" id="KW-1185">Reference proteome</keyword>
<dbReference type="CDD" id="cd03789">
    <property type="entry name" value="GT9_LPS_heptosyltransferase"/>
    <property type="match status" value="1"/>
</dbReference>
<evidence type="ECO:0000256" key="1">
    <source>
        <dbReference type="ARBA" id="ARBA00022676"/>
    </source>
</evidence>
<proteinExistence type="predicted"/>
<reference evidence="3" key="1">
    <citation type="submission" date="2020-09" db="EMBL/GenBank/DDBJ databases">
        <title>Novel species of Mucilaginibacter isolated from a glacier on the Tibetan Plateau.</title>
        <authorList>
            <person name="Liu Q."/>
            <person name="Xin Y.-H."/>
        </authorList>
    </citation>
    <scope>NUCLEOTIDE SEQUENCE</scope>
    <source>
        <strain evidence="3">ZB1P21</strain>
    </source>
</reference>
<keyword evidence="1" id="KW-0328">Glycosyltransferase</keyword>
<organism evidence="3 4">
    <name type="scientific">Mucilaginibacter glaciei</name>
    <dbReference type="NCBI Taxonomy" id="2772109"/>
    <lineage>
        <taxon>Bacteria</taxon>
        <taxon>Pseudomonadati</taxon>
        <taxon>Bacteroidota</taxon>
        <taxon>Sphingobacteriia</taxon>
        <taxon>Sphingobacteriales</taxon>
        <taxon>Sphingobacteriaceae</taxon>
        <taxon>Mucilaginibacter</taxon>
    </lineage>
</organism>
<gene>
    <name evidence="3" type="ORF">IDJ76_05405</name>
</gene>
<evidence type="ECO:0000313" key="4">
    <source>
        <dbReference type="Proteomes" id="UP000619078"/>
    </source>
</evidence>
<name>A0A926S042_9SPHI</name>